<dbReference type="KEGG" id="mvu:Metvu_1222"/>
<protein>
    <recommendedName>
        <fullName evidence="3">CRISPR system Cms protein Csm2</fullName>
    </recommendedName>
    <alternativeName>
        <fullName evidence="6">CRISPR type III A-associated protein Csm2</fullName>
    </alternativeName>
</protein>
<organism evidence="8 9">
    <name type="scientific">Methanocaldococcus vulcanius (strain ATCC 700851 / DSM 12094 / M7)</name>
    <name type="common">Methanococcus vulcanius</name>
    <dbReference type="NCBI Taxonomy" id="579137"/>
    <lineage>
        <taxon>Archaea</taxon>
        <taxon>Methanobacteriati</taxon>
        <taxon>Methanobacteriota</taxon>
        <taxon>Methanomada group</taxon>
        <taxon>Methanococci</taxon>
        <taxon>Methanococcales</taxon>
        <taxon>Methanocaldococcaceae</taxon>
        <taxon>Methanocaldococcus</taxon>
    </lineage>
</organism>
<dbReference type="EMBL" id="CP001787">
    <property type="protein sequence ID" value="ACX73079.1"/>
    <property type="molecule type" value="Genomic_DNA"/>
</dbReference>
<comment type="function">
    <text evidence="1">This subunit may be involved in monitoring complementarity of crRNA and target RNA.</text>
</comment>
<evidence type="ECO:0000256" key="5">
    <source>
        <dbReference type="ARBA" id="ARBA00023118"/>
    </source>
</evidence>
<evidence type="ECO:0000313" key="8">
    <source>
        <dbReference type="EMBL" id="ACX73079.1"/>
    </source>
</evidence>
<evidence type="ECO:0000256" key="4">
    <source>
        <dbReference type="ARBA" id="ARBA00022884"/>
    </source>
</evidence>
<keyword evidence="5" id="KW-0051">Antiviral defense</keyword>
<dbReference type="AlphaFoldDB" id="C9RHM7"/>
<keyword evidence="7" id="KW-0175">Coiled coil</keyword>
<dbReference type="InterPro" id="IPR010149">
    <property type="entry name" value="CRISPR-assoc_prot_Csm2_III-A"/>
</dbReference>
<proteinExistence type="inferred from homology"/>
<dbReference type="Pfam" id="PF03750">
    <property type="entry name" value="Csm2_III-A"/>
    <property type="match status" value="1"/>
</dbReference>
<gene>
    <name evidence="8" type="ordered locus">Metvu_1222</name>
</gene>
<dbReference type="GeneID" id="8513562"/>
<dbReference type="STRING" id="579137.Metvu_1222"/>
<reference evidence="8" key="1">
    <citation type="submission" date="2009-10" db="EMBL/GenBank/DDBJ databases">
        <title>Complete sequence of chromosome of Methanocaldococcus vulcanius M7.</title>
        <authorList>
            <consortium name="US DOE Joint Genome Institute"/>
            <person name="Lucas S."/>
            <person name="Copeland A."/>
            <person name="Lapidus A."/>
            <person name="Glavina del Rio T."/>
            <person name="Dalin E."/>
            <person name="Tice H."/>
            <person name="Bruce D."/>
            <person name="Goodwin L."/>
            <person name="Pitluck S."/>
            <person name="Lcollab F.I."/>
            <person name="Brettin T."/>
            <person name="Detter J.C."/>
            <person name="Han C."/>
            <person name="Tapia R."/>
            <person name="Kuske C.R."/>
            <person name="Schmutz J."/>
            <person name="Larimer F."/>
            <person name="Land M."/>
            <person name="Hauser L."/>
            <person name="Kyrpides N."/>
            <person name="Ovchinikova G."/>
            <person name="Sieprawska-Lupa M."/>
            <person name="Whitman W.B."/>
            <person name="Woyke T."/>
        </authorList>
    </citation>
    <scope>NUCLEOTIDE SEQUENCE [LARGE SCALE GENOMIC DNA]</scope>
    <source>
        <strain evidence="8">M7</strain>
    </source>
</reference>
<keyword evidence="9" id="KW-1185">Reference proteome</keyword>
<dbReference type="eggNOG" id="arCOG06487">
    <property type="taxonomic scope" value="Archaea"/>
</dbReference>
<evidence type="ECO:0000256" key="6">
    <source>
        <dbReference type="ARBA" id="ARBA00031723"/>
    </source>
</evidence>
<name>C9RHM7_METVM</name>
<comment type="similarity">
    <text evidence="2">Belongs to the CRISPR-associated Csm2 family.</text>
</comment>
<evidence type="ECO:0000256" key="7">
    <source>
        <dbReference type="SAM" id="Coils"/>
    </source>
</evidence>
<dbReference type="HOGENOM" id="CLU_121766_0_0_2"/>
<dbReference type="NCBIfam" id="TIGR01870">
    <property type="entry name" value="cas_TM1810_Csm2"/>
    <property type="match status" value="1"/>
</dbReference>
<accession>C9RHM7</accession>
<evidence type="ECO:0000256" key="1">
    <source>
        <dbReference type="ARBA" id="ARBA00003640"/>
    </source>
</evidence>
<dbReference type="Proteomes" id="UP000002063">
    <property type="component" value="Chromosome"/>
</dbReference>
<dbReference type="RefSeq" id="WP_015733299.1">
    <property type="nucleotide sequence ID" value="NC_013407.1"/>
</dbReference>
<dbReference type="OrthoDB" id="98719at2157"/>
<keyword evidence="4" id="KW-0694">RNA-binding</keyword>
<dbReference type="GO" id="GO:0051607">
    <property type="term" value="P:defense response to virus"/>
    <property type="evidence" value="ECO:0007669"/>
    <property type="project" value="UniProtKB-KW"/>
</dbReference>
<evidence type="ECO:0000256" key="2">
    <source>
        <dbReference type="ARBA" id="ARBA00006896"/>
    </source>
</evidence>
<evidence type="ECO:0000313" key="9">
    <source>
        <dbReference type="Proteomes" id="UP000002063"/>
    </source>
</evidence>
<feature type="coiled-coil region" evidence="7">
    <location>
        <begin position="38"/>
        <end position="65"/>
    </location>
</feature>
<evidence type="ECO:0000256" key="3">
    <source>
        <dbReference type="ARBA" id="ARBA00016118"/>
    </source>
</evidence>
<sequence>MNTRSQRVPNDMLITEMEKIVALLNEDTIKVNEIKKLVINISKNLEKIKSKIEKEKKKSKILEKLKPKYDEIIKKSQNFKDWDEKRELLRYAIIMAIYCRINDLKTNQIRKVLDLANRTHLKLRRNKNENIESDLAKMCYILAYTAGRNQAVEPLANVLDIMLQNADNKSFNKLYDFIQAVVAYHKFFGGGE</sequence>
<dbReference type="GO" id="GO:0003723">
    <property type="term" value="F:RNA binding"/>
    <property type="evidence" value="ECO:0007669"/>
    <property type="project" value="UniProtKB-KW"/>
</dbReference>